<gene>
    <name evidence="2" type="ORF">DARMORV10_C04P12240.1</name>
</gene>
<proteinExistence type="predicted"/>
<dbReference type="AlphaFoldDB" id="A0A816JRF6"/>
<feature type="transmembrane region" description="Helical" evidence="1">
    <location>
        <begin position="6"/>
        <end position="26"/>
    </location>
</feature>
<protein>
    <submittedName>
        <fullName evidence="2">(rape) hypothetical protein</fullName>
    </submittedName>
</protein>
<feature type="transmembrane region" description="Helical" evidence="1">
    <location>
        <begin position="38"/>
        <end position="60"/>
    </location>
</feature>
<keyword evidence="1" id="KW-0472">Membrane</keyword>
<keyword evidence="1" id="KW-1133">Transmembrane helix</keyword>
<evidence type="ECO:0000256" key="1">
    <source>
        <dbReference type="SAM" id="Phobius"/>
    </source>
</evidence>
<dbReference type="Proteomes" id="UP001295469">
    <property type="component" value="Chromosome C04"/>
</dbReference>
<dbReference type="EMBL" id="HG994368">
    <property type="protein sequence ID" value="CAF1815441.1"/>
    <property type="molecule type" value="Genomic_DNA"/>
</dbReference>
<name>A0A816JRF6_BRANA</name>
<accession>A0A816JRF6</accession>
<keyword evidence="1" id="KW-0812">Transmembrane</keyword>
<reference evidence="2" key="1">
    <citation type="submission" date="2021-01" db="EMBL/GenBank/DDBJ databases">
        <authorList>
            <consortium name="Genoscope - CEA"/>
            <person name="William W."/>
        </authorList>
    </citation>
    <scope>NUCLEOTIDE SEQUENCE</scope>
</reference>
<organism evidence="2">
    <name type="scientific">Brassica napus</name>
    <name type="common">Rape</name>
    <dbReference type="NCBI Taxonomy" id="3708"/>
    <lineage>
        <taxon>Eukaryota</taxon>
        <taxon>Viridiplantae</taxon>
        <taxon>Streptophyta</taxon>
        <taxon>Embryophyta</taxon>
        <taxon>Tracheophyta</taxon>
        <taxon>Spermatophyta</taxon>
        <taxon>Magnoliopsida</taxon>
        <taxon>eudicotyledons</taxon>
        <taxon>Gunneridae</taxon>
        <taxon>Pentapetalae</taxon>
        <taxon>rosids</taxon>
        <taxon>malvids</taxon>
        <taxon>Brassicales</taxon>
        <taxon>Brassicaceae</taxon>
        <taxon>Brassiceae</taxon>
        <taxon>Brassica</taxon>
    </lineage>
</organism>
<evidence type="ECO:0000313" key="2">
    <source>
        <dbReference type="EMBL" id="CAF1815441.1"/>
    </source>
</evidence>
<sequence>MISFWFLMVITLLCLILLNYIFLRFIQFVLFTMVDFEVYILSLILFVCRLWCLLTFGFGYPLRLLRSLVENLQLPDSVDLCMYKRDPV</sequence>